<sequence length="128" mass="14594">MHDHEQYIFGLFNAQWWYERPSYLALLLVSMLIVWLSSAYLLNLAIYNITFNSEEEEKKKKKKDDGDKTFGALILSGVAFLYDHGLAYFLMFLLMGAIGPFVLVIPAVLMAVSSYWRSNDKATGATPE</sequence>
<keyword evidence="1" id="KW-0472">Membrane</keyword>
<organism evidence="2 3">
    <name type="scientific">Komagataeibacter melomenusus</name>
    <dbReference type="NCBI Taxonomy" id="2766578"/>
    <lineage>
        <taxon>Bacteria</taxon>
        <taxon>Pseudomonadati</taxon>
        <taxon>Pseudomonadota</taxon>
        <taxon>Alphaproteobacteria</taxon>
        <taxon>Acetobacterales</taxon>
        <taxon>Acetobacteraceae</taxon>
        <taxon>Komagataeibacter</taxon>
    </lineage>
</organism>
<feature type="transmembrane region" description="Helical" evidence="1">
    <location>
        <begin position="88"/>
        <end position="112"/>
    </location>
</feature>
<evidence type="ECO:0000313" key="3">
    <source>
        <dbReference type="Proteomes" id="UP000623090"/>
    </source>
</evidence>
<proteinExistence type="predicted"/>
<keyword evidence="1" id="KW-0812">Transmembrane</keyword>
<evidence type="ECO:0000256" key="1">
    <source>
        <dbReference type="SAM" id="Phobius"/>
    </source>
</evidence>
<accession>A0ABX2ADE2</accession>
<feature type="transmembrane region" description="Helical" evidence="1">
    <location>
        <begin position="66"/>
        <end position="82"/>
    </location>
</feature>
<evidence type="ECO:0000313" key="2">
    <source>
        <dbReference type="EMBL" id="NPC66285.1"/>
    </source>
</evidence>
<reference evidence="2 3" key="1">
    <citation type="journal article" date="2020" name="Microorganisms">
        <title>Description of Komagataeibacter melaceti sp. nov. and Komagataeibacter melomenusus sp. nov. Isolated from Apple Cider Vinegar.</title>
        <authorList>
            <person name="Maric L."/>
            <person name="Cleenwerck I."/>
            <person name="Accetto T."/>
            <person name="Vandamme P."/>
            <person name="Trcek J."/>
        </authorList>
    </citation>
    <scope>NUCLEOTIDE SEQUENCE [LARGE SCALE GENOMIC DNA]</scope>
    <source>
        <strain evidence="2 3">AV436</strain>
    </source>
</reference>
<dbReference type="RefSeq" id="WP_172156621.1">
    <property type="nucleotide sequence ID" value="NZ_JABJWC010000015.1"/>
</dbReference>
<feature type="transmembrane region" description="Helical" evidence="1">
    <location>
        <begin position="23"/>
        <end position="46"/>
    </location>
</feature>
<name>A0ABX2ADE2_9PROT</name>
<dbReference type="Proteomes" id="UP000623090">
    <property type="component" value="Unassembled WGS sequence"/>
</dbReference>
<keyword evidence="1" id="KW-1133">Transmembrane helix</keyword>
<keyword evidence="3" id="KW-1185">Reference proteome</keyword>
<dbReference type="EMBL" id="JABJWC010000015">
    <property type="protein sequence ID" value="NPC66285.1"/>
    <property type="molecule type" value="Genomic_DNA"/>
</dbReference>
<protein>
    <submittedName>
        <fullName evidence="2">Uncharacterized protein</fullName>
    </submittedName>
</protein>
<comment type="caution">
    <text evidence="2">The sequence shown here is derived from an EMBL/GenBank/DDBJ whole genome shotgun (WGS) entry which is preliminary data.</text>
</comment>
<gene>
    <name evidence="2" type="ORF">HNW77_07765</name>
</gene>